<dbReference type="Pfam" id="PF09307">
    <property type="entry name" value="MHC2-interact"/>
    <property type="match status" value="1"/>
</dbReference>
<dbReference type="PROSITE" id="PS00484">
    <property type="entry name" value="THYROGLOBULIN_1_1"/>
    <property type="match status" value="1"/>
</dbReference>
<dbReference type="PROSITE" id="PS51162">
    <property type="entry name" value="THYROGLOBULIN_1_2"/>
    <property type="match status" value="1"/>
</dbReference>
<dbReference type="OrthoDB" id="406800at2759"/>
<sequence length="313" mass="34824">MMLLSTANQSSDLENKRKRRIENASGRQTKPGLSKKTSKESRGREKQTHTHTLRPAVKSEVRKDNTLTNTVAEEKSRMEDQQNSALLERAPSSDSFTPPRSNANTKALKVAGLTLLACLLLAGQALTAYFVLGQRDHITALEQGQENLKVQLMRRPSGGAKQMHVPMNSLPLMTSLSDDDVPKQKTPLTKLQSTSFQREGSGIWDGPRMPSKRMFRPMDSLPLLTDITEEKVEDPKGTESAATEVESKCQLDAEREVRPGYFRPQCDEEGNYLPTQCWHSTGYCWCVDKNGNKIPGTEIRGRPHCGDVNAESA</sequence>
<accession>A0A8B9L4K2</accession>
<feature type="region of interest" description="Disordered" evidence="6">
    <location>
        <begin position="192"/>
        <end position="211"/>
    </location>
</feature>
<evidence type="ECO:0000256" key="5">
    <source>
        <dbReference type="PROSITE-ProRule" id="PRU00500"/>
    </source>
</evidence>
<feature type="region of interest" description="Disordered" evidence="6">
    <location>
        <begin position="1"/>
        <end position="101"/>
    </location>
</feature>
<evidence type="ECO:0000256" key="7">
    <source>
        <dbReference type="SAM" id="Phobius"/>
    </source>
</evidence>
<organism evidence="9 10">
    <name type="scientific">Astyanax mexicanus</name>
    <name type="common">Blind cave fish</name>
    <name type="synonym">Astyanax fasciatus mexicanus</name>
    <dbReference type="NCBI Taxonomy" id="7994"/>
    <lineage>
        <taxon>Eukaryota</taxon>
        <taxon>Metazoa</taxon>
        <taxon>Chordata</taxon>
        <taxon>Craniata</taxon>
        <taxon>Vertebrata</taxon>
        <taxon>Euteleostomi</taxon>
        <taxon>Actinopterygii</taxon>
        <taxon>Neopterygii</taxon>
        <taxon>Teleostei</taxon>
        <taxon>Ostariophysi</taxon>
        <taxon>Characiformes</taxon>
        <taxon>Characoidei</taxon>
        <taxon>Acestrorhamphidae</taxon>
        <taxon>Acestrorhamphinae</taxon>
        <taxon>Astyanax</taxon>
    </lineage>
</organism>
<dbReference type="SMART" id="SM00211">
    <property type="entry name" value="TY"/>
    <property type="match status" value="1"/>
</dbReference>
<dbReference type="AlphaFoldDB" id="A0A8B9L4K2"/>
<dbReference type="GO" id="GO:0005615">
    <property type="term" value="C:extracellular space"/>
    <property type="evidence" value="ECO:0007669"/>
    <property type="project" value="TreeGrafter"/>
</dbReference>
<feature type="disulfide bond" evidence="5">
    <location>
        <begin position="277"/>
        <end position="284"/>
    </location>
</feature>
<comment type="caution">
    <text evidence="5">Lacks conserved residue(s) required for the propagation of feature annotation.</text>
</comment>
<dbReference type="CDD" id="cd00191">
    <property type="entry name" value="TY"/>
    <property type="match status" value="1"/>
</dbReference>
<dbReference type="Gene3D" id="4.10.800.10">
    <property type="entry name" value="Thyroglobulin type-1"/>
    <property type="match status" value="1"/>
</dbReference>
<evidence type="ECO:0000256" key="6">
    <source>
        <dbReference type="SAM" id="MobiDB-lite"/>
    </source>
</evidence>
<feature type="domain" description="Thyroglobulin type-1" evidence="8">
    <location>
        <begin position="246"/>
        <end position="305"/>
    </location>
</feature>
<evidence type="ECO:0000259" key="8">
    <source>
        <dbReference type="PROSITE" id="PS51162"/>
    </source>
</evidence>
<evidence type="ECO:0000313" key="9">
    <source>
        <dbReference type="Ensembl" id="ENSAMXP00005045070.1"/>
    </source>
</evidence>
<keyword evidence="3" id="KW-0677">Repeat</keyword>
<feature type="compositionally biased region" description="Polar residues" evidence="6">
    <location>
        <begin position="92"/>
        <end position="101"/>
    </location>
</feature>
<dbReference type="GO" id="GO:0019882">
    <property type="term" value="P:antigen processing and presentation"/>
    <property type="evidence" value="ECO:0007669"/>
    <property type="project" value="InterPro"/>
</dbReference>
<dbReference type="InterPro" id="IPR051950">
    <property type="entry name" value="Dev_reg/Prot_inhib"/>
</dbReference>
<feature type="transmembrane region" description="Helical" evidence="7">
    <location>
        <begin position="110"/>
        <end position="132"/>
    </location>
</feature>
<feature type="compositionally biased region" description="Polar residues" evidence="6">
    <location>
        <begin position="1"/>
        <end position="12"/>
    </location>
</feature>
<dbReference type="Pfam" id="PF00086">
    <property type="entry name" value="Thyroglobulin_1"/>
    <property type="match status" value="1"/>
</dbReference>
<dbReference type="GO" id="GO:0006955">
    <property type="term" value="P:immune response"/>
    <property type="evidence" value="ECO:0007669"/>
    <property type="project" value="InterPro"/>
</dbReference>
<name>A0A8B9L4K2_ASTMX</name>
<dbReference type="PANTHER" id="PTHR12352">
    <property type="entry name" value="SECRETED MODULAR CALCIUM-BINDING PROTEIN"/>
    <property type="match status" value="1"/>
</dbReference>
<evidence type="ECO:0000256" key="4">
    <source>
        <dbReference type="ARBA" id="ARBA00023157"/>
    </source>
</evidence>
<keyword evidence="7" id="KW-0472">Membrane</keyword>
<dbReference type="InterPro" id="IPR015386">
    <property type="entry name" value="MHC_II-assoc_invar/CLIP_MHC-bd"/>
</dbReference>
<feature type="compositionally biased region" description="Basic and acidic residues" evidence="6">
    <location>
        <begin position="37"/>
        <end position="48"/>
    </location>
</feature>
<dbReference type="InterPro" id="IPR000716">
    <property type="entry name" value="Thyroglobulin_1"/>
</dbReference>
<keyword evidence="7" id="KW-1133">Transmembrane helix</keyword>
<dbReference type="InterPro" id="IPR036857">
    <property type="entry name" value="Thyroglobulin_1_sf"/>
</dbReference>
<keyword evidence="2" id="KW-0964">Secreted</keyword>
<dbReference type="Ensembl" id="ENSAMXT00005048979.1">
    <property type="protein sequence ID" value="ENSAMXP00005045070.1"/>
    <property type="gene ID" value="ENSAMXG00005020899.1"/>
</dbReference>
<evidence type="ECO:0000256" key="1">
    <source>
        <dbReference type="ARBA" id="ARBA00004613"/>
    </source>
</evidence>
<dbReference type="GO" id="GO:0006886">
    <property type="term" value="P:intracellular protein transport"/>
    <property type="evidence" value="ECO:0007669"/>
    <property type="project" value="InterPro"/>
</dbReference>
<dbReference type="Proteomes" id="UP000694621">
    <property type="component" value="Unplaced"/>
</dbReference>
<dbReference type="PANTHER" id="PTHR12352:SF3">
    <property type="entry name" value="NIDOGEN-2"/>
    <property type="match status" value="1"/>
</dbReference>
<dbReference type="GO" id="GO:0016020">
    <property type="term" value="C:membrane"/>
    <property type="evidence" value="ECO:0007669"/>
    <property type="project" value="InterPro"/>
</dbReference>
<comment type="subcellular location">
    <subcellularLocation>
        <location evidence="1">Secreted</location>
    </subcellularLocation>
</comment>
<keyword evidence="7" id="KW-0812">Transmembrane</keyword>
<dbReference type="SUPFAM" id="SSF57610">
    <property type="entry name" value="Thyroglobulin type-1 domain"/>
    <property type="match status" value="1"/>
</dbReference>
<protein>
    <submittedName>
        <fullName evidence="9">CD74 molecule, major histocompatibility complex, class II invariant chain a</fullName>
    </submittedName>
</protein>
<proteinExistence type="predicted"/>
<keyword evidence="4 5" id="KW-1015">Disulfide bond</keyword>
<evidence type="ECO:0000313" key="10">
    <source>
        <dbReference type="Proteomes" id="UP000694621"/>
    </source>
</evidence>
<reference evidence="9" key="1">
    <citation type="submission" date="2025-08" db="UniProtKB">
        <authorList>
            <consortium name="Ensembl"/>
        </authorList>
    </citation>
    <scope>IDENTIFICATION</scope>
</reference>
<dbReference type="GO" id="GO:0042289">
    <property type="term" value="F:MHC class II protein binding"/>
    <property type="evidence" value="ECO:0007669"/>
    <property type="project" value="InterPro"/>
</dbReference>
<evidence type="ECO:0000256" key="2">
    <source>
        <dbReference type="ARBA" id="ARBA00022525"/>
    </source>
</evidence>
<evidence type="ECO:0000256" key="3">
    <source>
        <dbReference type="ARBA" id="ARBA00022737"/>
    </source>
</evidence>